<evidence type="ECO:0000313" key="2">
    <source>
        <dbReference type="EMBL" id="MRI65351.1"/>
    </source>
</evidence>
<sequence>MSEEKLFTQEEVNKIVQERLEREKRKTERELEQIRTEVPEGGTDYKKLYEELCKELAEREADEAKEQALLNAGFDQESVNRYKKYLDKVEEDEYEETAHFLFEHSPMNKKQSQSYADPSQKRGKSVWNPFK</sequence>
<evidence type="ECO:0000256" key="1">
    <source>
        <dbReference type="SAM" id="MobiDB-lite"/>
    </source>
</evidence>
<evidence type="ECO:0008006" key="4">
    <source>
        <dbReference type="Google" id="ProtNLM"/>
    </source>
</evidence>
<dbReference type="AlphaFoldDB" id="A0A6N7QWK9"/>
<reference evidence="2 3" key="1">
    <citation type="submission" date="2019-10" db="EMBL/GenBank/DDBJ databases">
        <title>Gracilibacillus salitolerans sp. nov., a moderate halophile isolated from a saline soil in northwest China.</title>
        <authorList>
            <person name="Gan L."/>
        </authorList>
    </citation>
    <scope>NUCLEOTIDE SEQUENCE [LARGE SCALE GENOMIC DNA]</scope>
    <source>
        <strain evidence="2 3">TP2-8</strain>
    </source>
</reference>
<protein>
    <recommendedName>
        <fullName evidence="4">DUF4355 domain-containing protein</fullName>
    </recommendedName>
</protein>
<feature type="region of interest" description="Disordered" evidence="1">
    <location>
        <begin position="101"/>
        <end position="131"/>
    </location>
</feature>
<proteinExistence type="predicted"/>
<keyword evidence="3" id="KW-1185">Reference proteome</keyword>
<dbReference type="Proteomes" id="UP000435187">
    <property type="component" value="Unassembled WGS sequence"/>
</dbReference>
<comment type="caution">
    <text evidence="2">The sequence shown here is derived from an EMBL/GenBank/DDBJ whole genome shotgun (WGS) entry which is preliminary data.</text>
</comment>
<dbReference type="RefSeq" id="WP_153834194.1">
    <property type="nucleotide sequence ID" value="NZ_JBHUMW010000002.1"/>
</dbReference>
<dbReference type="EMBL" id="WJEE01000003">
    <property type="protein sequence ID" value="MRI65351.1"/>
    <property type="molecule type" value="Genomic_DNA"/>
</dbReference>
<gene>
    <name evidence="2" type="ORF">GH885_03200</name>
</gene>
<feature type="compositionally biased region" description="Polar residues" evidence="1">
    <location>
        <begin position="108"/>
        <end position="117"/>
    </location>
</feature>
<accession>A0A6N7QWK9</accession>
<evidence type="ECO:0000313" key="3">
    <source>
        <dbReference type="Proteomes" id="UP000435187"/>
    </source>
</evidence>
<organism evidence="2 3">
    <name type="scientific">Gracilibacillus thailandensis</name>
    <dbReference type="NCBI Taxonomy" id="563735"/>
    <lineage>
        <taxon>Bacteria</taxon>
        <taxon>Bacillati</taxon>
        <taxon>Bacillota</taxon>
        <taxon>Bacilli</taxon>
        <taxon>Bacillales</taxon>
        <taxon>Bacillaceae</taxon>
        <taxon>Gracilibacillus</taxon>
    </lineage>
</organism>
<name>A0A6N7QWK9_9BACI</name>